<dbReference type="Proteomes" id="UP000824998">
    <property type="component" value="Unassembled WGS sequence"/>
</dbReference>
<proteinExistence type="predicted"/>
<accession>A0A9P7YAE5</accession>
<dbReference type="EMBL" id="MU251705">
    <property type="protein sequence ID" value="KAG9230064.1"/>
    <property type="molecule type" value="Genomic_DNA"/>
</dbReference>
<evidence type="ECO:0000313" key="2">
    <source>
        <dbReference type="Proteomes" id="UP000824998"/>
    </source>
</evidence>
<dbReference type="OrthoDB" id="5413827at2759"/>
<keyword evidence="2" id="KW-1185">Reference proteome</keyword>
<comment type="caution">
    <text evidence="1">The sequence shown here is derived from an EMBL/GenBank/DDBJ whole genome shotgun (WGS) entry which is preliminary data.</text>
</comment>
<sequence length="138" mass="16170">MTALPHFFNSRRQKPYRAPSRHRQIFAESRHLPFQMGEFVFVNWFWSELFAARQFTRGLRAWQGDAVRPVGLEVGGRRIGVWGGMRGWWVVGCAVLDREGIEGTGIFLDVNAEWMREGLMRMRWLRCLDLEIQDQDVG</sequence>
<organism evidence="1 2">
    <name type="scientific">Amylocarpus encephaloides</name>
    <dbReference type="NCBI Taxonomy" id="45428"/>
    <lineage>
        <taxon>Eukaryota</taxon>
        <taxon>Fungi</taxon>
        <taxon>Dikarya</taxon>
        <taxon>Ascomycota</taxon>
        <taxon>Pezizomycotina</taxon>
        <taxon>Leotiomycetes</taxon>
        <taxon>Helotiales</taxon>
        <taxon>Helotiales incertae sedis</taxon>
        <taxon>Amylocarpus</taxon>
    </lineage>
</organism>
<protein>
    <submittedName>
        <fullName evidence="1">Uncharacterized protein</fullName>
    </submittedName>
</protein>
<gene>
    <name evidence="1" type="ORF">BJ875DRAFT_521158</name>
</gene>
<dbReference type="AlphaFoldDB" id="A0A9P7YAE5"/>
<evidence type="ECO:0000313" key="1">
    <source>
        <dbReference type="EMBL" id="KAG9230064.1"/>
    </source>
</evidence>
<reference evidence="1" key="1">
    <citation type="journal article" date="2021" name="IMA Fungus">
        <title>Genomic characterization of three marine fungi, including Emericellopsis atlantica sp. nov. with signatures of a generalist lifestyle and marine biomass degradation.</title>
        <authorList>
            <person name="Hagestad O.C."/>
            <person name="Hou L."/>
            <person name="Andersen J.H."/>
            <person name="Hansen E.H."/>
            <person name="Altermark B."/>
            <person name="Li C."/>
            <person name="Kuhnert E."/>
            <person name="Cox R.J."/>
            <person name="Crous P.W."/>
            <person name="Spatafora J.W."/>
            <person name="Lail K."/>
            <person name="Amirebrahimi M."/>
            <person name="Lipzen A."/>
            <person name="Pangilinan J."/>
            <person name="Andreopoulos W."/>
            <person name="Hayes R.D."/>
            <person name="Ng V."/>
            <person name="Grigoriev I.V."/>
            <person name="Jackson S.A."/>
            <person name="Sutton T.D.S."/>
            <person name="Dobson A.D.W."/>
            <person name="Rama T."/>
        </authorList>
    </citation>
    <scope>NUCLEOTIDE SEQUENCE</scope>
    <source>
        <strain evidence="1">TRa018bII</strain>
    </source>
</reference>
<name>A0A9P7YAE5_9HELO</name>